<protein>
    <submittedName>
        <fullName evidence="1">Uncharacterized protein</fullName>
    </submittedName>
</protein>
<accession>A0ACB9JVT2</accession>
<evidence type="ECO:0000313" key="2">
    <source>
        <dbReference type="Proteomes" id="UP001056120"/>
    </source>
</evidence>
<sequence length="100" mass="11471">MRTRAMAAGEKRRKLGDGELSKPRSEIKAGLRKMITPSLVISSGRTLPAEKLPPSSELEEFFASAEKELHRRFKDKYNYDIVNDIPLEGRFEWVELQPKP</sequence>
<keyword evidence="2" id="KW-1185">Reference proteome</keyword>
<reference evidence="2" key="1">
    <citation type="journal article" date="2022" name="Mol. Ecol. Resour.">
        <title>The genomes of chicory, endive, great burdock and yacon provide insights into Asteraceae palaeo-polyploidization history and plant inulin production.</title>
        <authorList>
            <person name="Fan W."/>
            <person name="Wang S."/>
            <person name="Wang H."/>
            <person name="Wang A."/>
            <person name="Jiang F."/>
            <person name="Liu H."/>
            <person name="Zhao H."/>
            <person name="Xu D."/>
            <person name="Zhang Y."/>
        </authorList>
    </citation>
    <scope>NUCLEOTIDE SEQUENCE [LARGE SCALE GENOMIC DNA]</scope>
    <source>
        <strain evidence="2">cv. Yunnan</strain>
    </source>
</reference>
<evidence type="ECO:0000313" key="1">
    <source>
        <dbReference type="EMBL" id="KAI3824136.1"/>
    </source>
</evidence>
<gene>
    <name evidence="1" type="ORF">L1987_05585</name>
</gene>
<comment type="caution">
    <text evidence="1">The sequence shown here is derived from an EMBL/GenBank/DDBJ whole genome shotgun (WGS) entry which is preliminary data.</text>
</comment>
<name>A0ACB9JVT2_9ASTR</name>
<reference evidence="1 2" key="2">
    <citation type="journal article" date="2022" name="Mol. Ecol. Resour.">
        <title>The genomes of chicory, endive, great burdock and yacon provide insights into Asteraceae paleo-polyploidization history and plant inulin production.</title>
        <authorList>
            <person name="Fan W."/>
            <person name="Wang S."/>
            <person name="Wang H."/>
            <person name="Wang A."/>
            <person name="Jiang F."/>
            <person name="Liu H."/>
            <person name="Zhao H."/>
            <person name="Xu D."/>
            <person name="Zhang Y."/>
        </authorList>
    </citation>
    <scope>NUCLEOTIDE SEQUENCE [LARGE SCALE GENOMIC DNA]</scope>
    <source>
        <strain evidence="2">cv. Yunnan</strain>
        <tissue evidence="1">Leaves</tissue>
    </source>
</reference>
<proteinExistence type="predicted"/>
<organism evidence="1 2">
    <name type="scientific">Smallanthus sonchifolius</name>
    <dbReference type="NCBI Taxonomy" id="185202"/>
    <lineage>
        <taxon>Eukaryota</taxon>
        <taxon>Viridiplantae</taxon>
        <taxon>Streptophyta</taxon>
        <taxon>Embryophyta</taxon>
        <taxon>Tracheophyta</taxon>
        <taxon>Spermatophyta</taxon>
        <taxon>Magnoliopsida</taxon>
        <taxon>eudicotyledons</taxon>
        <taxon>Gunneridae</taxon>
        <taxon>Pentapetalae</taxon>
        <taxon>asterids</taxon>
        <taxon>campanulids</taxon>
        <taxon>Asterales</taxon>
        <taxon>Asteraceae</taxon>
        <taxon>Asteroideae</taxon>
        <taxon>Heliantheae alliance</taxon>
        <taxon>Millerieae</taxon>
        <taxon>Smallanthus</taxon>
    </lineage>
</organism>
<dbReference type="EMBL" id="CM042019">
    <property type="protein sequence ID" value="KAI3824136.1"/>
    <property type="molecule type" value="Genomic_DNA"/>
</dbReference>
<dbReference type="Proteomes" id="UP001056120">
    <property type="component" value="Linkage Group LG02"/>
</dbReference>